<comment type="caution">
    <text evidence="3">The sequence shown here is derived from an EMBL/GenBank/DDBJ whole genome shotgun (WGS) entry which is preliminary data.</text>
</comment>
<accession>A0A0G0UGZ6</accession>
<keyword evidence="1" id="KW-0175">Coiled coil</keyword>
<protein>
    <recommendedName>
        <fullName evidence="5">Cell division protein FtsL</fullName>
    </recommendedName>
</protein>
<dbReference type="AlphaFoldDB" id="A0A0G0UGZ6"/>
<evidence type="ECO:0000313" key="3">
    <source>
        <dbReference type="EMBL" id="KKR88093.1"/>
    </source>
</evidence>
<feature type="coiled-coil region" evidence="1">
    <location>
        <begin position="49"/>
        <end position="83"/>
    </location>
</feature>
<gene>
    <name evidence="3" type="ORF">UU34_C0001G0090</name>
</gene>
<proteinExistence type="predicted"/>
<organism evidence="3 4">
    <name type="scientific">Candidatus Curtissbacteria bacterium GW2011_GWA1_41_11</name>
    <dbReference type="NCBI Taxonomy" id="1618409"/>
    <lineage>
        <taxon>Bacteria</taxon>
        <taxon>Candidatus Curtissiibacteriota</taxon>
    </lineage>
</organism>
<evidence type="ECO:0008006" key="5">
    <source>
        <dbReference type="Google" id="ProtNLM"/>
    </source>
</evidence>
<dbReference type="Proteomes" id="UP000034854">
    <property type="component" value="Unassembled WGS sequence"/>
</dbReference>
<reference evidence="3 4" key="1">
    <citation type="journal article" date="2015" name="Nature">
        <title>rRNA introns, odd ribosomes, and small enigmatic genomes across a large radiation of phyla.</title>
        <authorList>
            <person name="Brown C.T."/>
            <person name="Hug L.A."/>
            <person name="Thomas B.C."/>
            <person name="Sharon I."/>
            <person name="Castelle C.J."/>
            <person name="Singh A."/>
            <person name="Wilkins M.J."/>
            <person name="Williams K.H."/>
            <person name="Banfield J.F."/>
        </authorList>
    </citation>
    <scope>NUCLEOTIDE SEQUENCE [LARGE SCALE GENOMIC DNA]</scope>
</reference>
<dbReference type="EMBL" id="LCAG01000001">
    <property type="protein sequence ID" value="KKR88093.1"/>
    <property type="molecule type" value="Genomic_DNA"/>
</dbReference>
<keyword evidence="2" id="KW-0472">Membrane</keyword>
<sequence length="105" mass="11622">MIKINDYKFKNSRDESFNLVGKVKVKLLIVLAFVVIASFFTQLVFAGNLAIGGQKLSEVENEIKRLEAENTTLKVEIAKEAALSNLAADAQKLGFEKPKQVIIPN</sequence>
<name>A0A0G0UGZ6_9BACT</name>
<evidence type="ECO:0000256" key="1">
    <source>
        <dbReference type="SAM" id="Coils"/>
    </source>
</evidence>
<keyword evidence="2" id="KW-1133">Transmembrane helix</keyword>
<evidence type="ECO:0000256" key="2">
    <source>
        <dbReference type="SAM" id="Phobius"/>
    </source>
</evidence>
<evidence type="ECO:0000313" key="4">
    <source>
        <dbReference type="Proteomes" id="UP000034854"/>
    </source>
</evidence>
<keyword evidence="2" id="KW-0812">Transmembrane</keyword>
<feature type="transmembrane region" description="Helical" evidence="2">
    <location>
        <begin position="27"/>
        <end position="51"/>
    </location>
</feature>